<name>A0A1G4I9P4_TRYEQ</name>
<dbReference type="Proteomes" id="UP000195570">
    <property type="component" value="Unassembled WGS sequence"/>
</dbReference>
<evidence type="ECO:0000313" key="10">
    <source>
        <dbReference type="Proteomes" id="UP000195570"/>
    </source>
</evidence>
<dbReference type="GeneID" id="92374476"/>
<comment type="caution">
    <text evidence="9">The sequence shown here is derived from an EMBL/GenBank/DDBJ whole genome shotgun (WGS) entry which is preliminary data.</text>
</comment>
<feature type="compositionally biased region" description="Polar residues" evidence="7">
    <location>
        <begin position="1"/>
        <end position="11"/>
    </location>
</feature>
<dbReference type="RefSeq" id="XP_067079836.1">
    <property type="nucleotide sequence ID" value="XM_067223735.1"/>
</dbReference>
<dbReference type="EMBL" id="CZPT02001054">
    <property type="protein sequence ID" value="SCU68734.1"/>
    <property type="molecule type" value="Genomic_DNA"/>
</dbReference>
<keyword evidence="4" id="KW-0472">Membrane</keyword>
<dbReference type="Gene3D" id="1.10.470.10">
    <property type="entry name" value="Variant Surface Glycoprotein, subunit A, domain 2"/>
    <property type="match status" value="1"/>
</dbReference>
<evidence type="ECO:0000256" key="3">
    <source>
        <dbReference type="ARBA" id="ARBA00022622"/>
    </source>
</evidence>
<accession>A0A1G4I9P4</accession>
<evidence type="ECO:0000256" key="4">
    <source>
        <dbReference type="ARBA" id="ARBA00023136"/>
    </source>
</evidence>
<evidence type="ECO:0000256" key="2">
    <source>
        <dbReference type="ARBA" id="ARBA00022475"/>
    </source>
</evidence>
<organism evidence="9 10">
    <name type="scientific">Trypanosoma equiperdum</name>
    <dbReference type="NCBI Taxonomy" id="5694"/>
    <lineage>
        <taxon>Eukaryota</taxon>
        <taxon>Discoba</taxon>
        <taxon>Euglenozoa</taxon>
        <taxon>Kinetoplastea</taxon>
        <taxon>Metakinetoplastina</taxon>
        <taxon>Trypanosomatida</taxon>
        <taxon>Trypanosomatidae</taxon>
        <taxon>Trypanosoma</taxon>
    </lineage>
</organism>
<keyword evidence="3" id="KW-0336">GPI-anchor</keyword>
<dbReference type="GO" id="GO:0098552">
    <property type="term" value="C:side of membrane"/>
    <property type="evidence" value="ECO:0007669"/>
    <property type="project" value="UniProtKB-KW"/>
</dbReference>
<sequence>MLQPTRSTSATKGFPKLTAVGSTDGKGTSTQCGLFKASNGETSTAGIYIGDKDAKVHLAYGLIKGTASNQPNREDVSKAGTDGTPHADDIFGKTAKAAWAPRQQKTAGLLTDNKDPYKTLAGKSNAVATLKIEEAAETGSGKLTTNSSHETNLKNKYFGADLKKVEELWDKVKKQKVVATKDDLTQQADIGDVTNPTLLQQALNYYQTLQAVELTKSKVALEKLEGQIKTDKKLQI</sequence>
<dbReference type="AlphaFoldDB" id="A0A1G4I9P4"/>
<reference evidence="9" key="1">
    <citation type="submission" date="2016-09" db="EMBL/GenBank/DDBJ databases">
        <authorList>
            <person name="Hebert L."/>
            <person name="Moumen B."/>
        </authorList>
    </citation>
    <scope>NUCLEOTIDE SEQUENCE [LARGE SCALE GENOMIC DNA]</scope>
    <source>
        <strain evidence="9">OVI</strain>
    </source>
</reference>
<evidence type="ECO:0000256" key="5">
    <source>
        <dbReference type="ARBA" id="ARBA00023180"/>
    </source>
</evidence>
<evidence type="ECO:0000256" key="1">
    <source>
        <dbReference type="ARBA" id="ARBA00004609"/>
    </source>
</evidence>
<protein>
    <submittedName>
        <fullName evidence="9">Trypanosome variant surface glycoprotein (A-type), putative</fullName>
    </submittedName>
</protein>
<dbReference type="GO" id="GO:0005886">
    <property type="term" value="C:plasma membrane"/>
    <property type="evidence" value="ECO:0007669"/>
    <property type="project" value="UniProtKB-SubCell"/>
</dbReference>
<keyword evidence="5" id="KW-0325">Glycoprotein</keyword>
<proteinExistence type="predicted"/>
<evidence type="ECO:0000256" key="6">
    <source>
        <dbReference type="ARBA" id="ARBA00023288"/>
    </source>
</evidence>
<evidence type="ECO:0000256" key="7">
    <source>
        <dbReference type="SAM" id="MobiDB-lite"/>
    </source>
</evidence>
<keyword evidence="6" id="KW-0449">Lipoprotein</keyword>
<gene>
    <name evidence="9" type="ORF">TEOVI_000053600</name>
</gene>
<feature type="domain" description="Trypanosome variant surface glycoprotein A-type N-terminal" evidence="8">
    <location>
        <begin position="10"/>
        <end position="207"/>
    </location>
</feature>
<evidence type="ECO:0000313" key="9">
    <source>
        <dbReference type="EMBL" id="SCU68734.1"/>
    </source>
</evidence>
<dbReference type="GO" id="GO:0042783">
    <property type="term" value="P:symbiont-mediated evasion of host immune response"/>
    <property type="evidence" value="ECO:0007669"/>
    <property type="project" value="InterPro"/>
</dbReference>
<keyword evidence="2" id="KW-1003">Cell membrane</keyword>
<evidence type="ECO:0000259" key="8">
    <source>
        <dbReference type="Pfam" id="PF00913"/>
    </source>
</evidence>
<dbReference type="VEuPathDB" id="TriTrypDB:TEOVI_000053600"/>
<dbReference type="Pfam" id="PF00913">
    <property type="entry name" value="Trypan_glycop"/>
    <property type="match status" value="1"/>
</dbReference>
<comment type="subcellular location">
    <subcellularLocation>
        <location evidence="1">Cell membrane</location>
        <topology evidence="1">Lipid-anchor</topology>
        <topology evidence="1">GPI-anchor</topology>
    </subcellularLocation>
</comment>
<feature type="region of interest" description="Disordered" evidence="7">
    <location>
        <begin position="1"/>
        <end position="29"/>
    </location>
</feature>
<dbReference type="InterPro" id="IPR001812">
    <property type="entry name" value="Trypano_VSG_A_N_dom"/>
</dbReference>
<dbReference type="SUPFAM" id="SSF58087">
    <property type="entry name" value="Variant surface glycoprotein (N-terminal domain)"/>
    <property type="match status" value="1"/>
</dbReference>
<keyword evidence="10" id="KW-1185">Reference proteome</keyword>